<comment type="caution">
    <text evidence="5">The sequence shown here is derived from an EMBL/GenBank/DDBJ whole genome shotgun (WGS) entry which is preliminary data.</text>
</comment>
<name>A0A242NNJ3_9GAMM</name>
<dbReference type="PANTHER" id="PTHR43537:SF45">
    <property type="entry name" value="GNTR FAMILY REGULATORY PROTEIN"/>
    <property type="match status" value="1"/>
</dbReference>
<dbReference type="Gene3D" id="1.10.10.10">
    <property type="entry name" value="Winged helix-like DNA-binding domain superfamily/Winged helix DNA-binding domain"/>
    <property type="match status" value="1"/>
</dbReference>
<dbReference type="InterPro" id="IPR011711">
    <property type="entry name" value="GntR_C"/>
</dbReference>
<dbReference type="SMART" id="SM00895">
    <property type="entry name" value="FCD"/>
    <property type="match status" value="1"/>
</dbReference>
<dbReference type="RefSeq" id="WP_086326590.1">
    <property type="nucleotide sequence ID" value="NZ_CAMLFG010000015.1"/>
</dbReference>
<dbReference type="PANTHER" id="PTHR43537">
    <property type="entry name" value="TRANSCRIPTIONAL REGULATOR, GNTR FAMILY"/>
    <property type="match status" value="1"/>
</dbReference>
<keyword evidence="3" id="KW-0804">Transcription</keyword>
<dbReference type="SUPFAM" id="SSF48008">
    <property type="entry name" value="GntR ligand-binding domain-like"/>
    <property type="match status" value="1"/>
</dbReference>
<evidence type="ECO:0000259" key="4">
    <source>
        <dbReference type="PROSITE" id="PS50949"/>
    </source>
</evidence>
<dbReference type="GO" id="GO:0003677">
    <property type="term" value="F:DNA binding"/>
    <property type="evidence" value="ECO:0007669"/>
    <property type="project" value="UniProtKB-KW"/>
</dbReference>
<dbReference type="PROSITE" id="PS50949">
    <property type="entry name" value="HTH_GNTR"/>
    <property type="match status" value="1"/>
</dbReference>
<dbReference type="Gene3D" id="1.20.120.530">
    <property type="entry name" value="GntR ligand-binding domain-like"/>
    <property type="match status" value="1"/>
</dbReference>
<protein>
    <submittedName>
        <fullName evidence="5">GntR family transcriptional regulator</fullName>
    </submittedName>
</protein>
<reference evidence="5 6" key="1">
    <citation type="submission" date="2018-05" db="EMBL/GenBank/DDBJ databases">
        <title>Reference genomes for bee gut microbiota database.</title>
        <authorList>
            <person name="Ellegaard K.M."/>
        </authorList>
    </citation>
    <scope>NUCLEOTIDE SEQUENCE [LARGE SCALE GENOMIC DNA]</scope>
    <source>
        <strain evidence="5 6">ESL0182</strain>
    </source>
</reference>
<keyword evidence="6" id="KW-1185">Reference proteome</keyword>
<dbReference type="GO" id="GO:0003700">
    <property type="term" value="F:DNA-binding transcription factor activity"/>
    <property type="evidence" value="ECO:0007669"/>
    <property type="project" value="InterPro"/>
</dbReference>
<sequence length="213" mass="24181">MNQLQPLKLLPMRERIASVLRKAILTREIQEGTIVTLDGVASQLEVSNTPVREAFQILARDGFIKLRHNKGAEVLGITKKFIKDHYVTRAVLEREAVAEVCQNKADLSEIIDAYQCGKNAIENDNYVDYTNYNQAFHMAIWAACGNNKINSILSEMWNGLSLGSNISEQEYAILSSKEHGNILNAMIEYDAELAKNLMYQHIIRSMEDMLTRF</sequence>
<dbReference type="InterPro" id="IPR008920">
    <property type="entry name" value="TF_FadR/GntR_C"/>
</dbReference>
<dbReference type="InterPro" id="IPR036390">
    <property type="entry name" value="WH_DNA-bd_sf"/>
</dbReference>
<evidence type="ECO:0000313" key="6">
    <source>
        <dbReference type="Proteomes" id="UP000247932"/>
    </source>
</evidence>
<dbReference type="Pfam" id="PF07729">
    <property type="entry name" value="FCD"/>
    <property type="match status" value="1"/>
</dbReference>
<dbReference type="SMART" id="SM00345">
    <property type="entry name" value="HTH_GNTR"/>
    <property type="match status" value="1"/>
</dbReference>
<evidence type="ECO:0000256" key="3">
    <source>
        <dbReference type="ARBA" id="ARBA00023163"/>
    </source>
</evidence>
<dbReference type="InterPro" id="IPR036388">
    <property type="entry name" value="WH-like_DNA-bd_sf"/>
</dbReference>
<dbReference type="SUPFAM" id="SSF46785">
    <property type="entry name" value="Winged helix' DNA-binding domain"/>
    <property type="match status" value="1"/>
</dbReference>
<evidence type="ECO:0000313" key="5">
    <source>
        <dbReference type="EMBL" id="PXZ03690.1"/>
    </source>
</evidence>
<keyword evidence="2" id="KW-0238">DNA-binding</keyword>
<organism evidence="5 6">
    <name type="scientific">Gilliamella apicola</name>
    <dbReference type="NCBI Taxonomy" id="1196095"/>
    <lineage>
        <taxon>Bacteria</taxon>
        <taxon>Pseudomonadati</taxon>
        <taxon>Pseudomonadota</taxon>
        <taxon>Gammaproteobacteria</taxon>
        <taxon>Orbales</taxon>
        <taxon>Orbaceae</taxon>
        <taxon>Gilliamella</taxon>
    </lineage>
</organism>
<dbReference type="EMBL" id="QGLR01000018">
    <property type="protein sequence ID" value="PXZ03690.1"/>
    <property type="molecule type" value="Genomic_DNA"/>
</dbReference>
<gene>
    <name evidence="5" type="ORF">DKK70_15845</name>
</gene>
<dbReference type="AlphaFoldDB" id="A0A242NNJ3"/>
<dbReference type="InterPro" id="IPR000524">
    <property type="entry name" value="Tscrpt_reg_HTH_GntR"/>
</dbReference>
<dbReference type="OrthoDB" id="8066003at2"/>
<evidence type="ECO:0000256" key="1">
    <source>
        <dbReference type="ARBA" id="ARBA00023015"/>
    </source>
</evidence>
<proteinExistence type="predicted"/>
<dbReference type="Pfam" id="PF00392">
    <property type="entry name" value="GntR"/>
    <property type="match status" value="1"/>
</dbReference>
<evidence type="ECO:0000256" key="2">
    <source>
        <dbReference type="ARBA" id="ARBA00023125"/>
    </source>
</evidence>
<keyword evidence="1" id="KW-0805">Transcription regulation</keyword>
<accession>A0A242NNJ3</accession>
<feature type="domain" description="HTH gntR-type" evidence="4">
    <location>
        <begin position="10"/>
        <end position="77"/>
    </location>
</feature>
<dbReference type="Proteomes" id="UP000247932">
    <property type="component" value="Unassembled WGS sequence"/>
</dbReference>